<comment type="pathway">
    <text evidence="5">Protein modification; protein glycosylation.</text>
</comment>
<dbReference type="GO" id="GO:0006488">
    <property type="term" value="P:dolichol-linked oligosaccharide biosynthetic process"/>
    <property type="evidence" value="ECO:0007669"/>
    <property type="project" value="UniProtKB-UniRule"/>
</dbReference>
<dbReference type="PROSITE" id="PS50244">
    <property type="entry name" value="S5A_REDUCTASE"/>
    <property type="match status" value="1"/>
</dbReference>
<dbReference type="EMBL" id="JAGMUV010000002">
    <property type="protein sequence ID" value="KAH7170330.1"/>
    <property type="molecule type" value="Genomic_DNA"/>
</dbReference>
<dbReference type="InterPro" id="IPR039698">
    <property type="entry name" value="Dfg10/SRD5A3"/>
</dbReference>
<dbReference type="GO" id="GO:0102389">
    <property type="term" value="F:polyprenol reductase activity"/>
    <property type="evidence" value="ECO:0007669"/>
    <property type="project" value="UniProtKB-UniRule"/>
</dbReference>
<comment type="function">
    <text evidence="5">Plays a key role in early steps of protein N-linked glycosylation by being involved in the conversion of polyprenol into dolichol. Acts as a polyprenal reductase that mediates the reduction of polyprenal into dolichal in a NADP-dependent mechanism. Dolichols are required for the synthesis of dolichol-linked monosaccharides and the oligosaccharide precursor used for N-glycosylation.</text>
</comment>
<comment type="catalytic activity">
    <reaction evidence="5">
        <text>a di-trans,poly-cis-dolichal + NADP(+) = a di-trans,poly-cis-polyprenal + NADPH + H(+)</text>
        <dbReference type="Rhea" id="RHEA:80727"/>
        <dbReference type="Rhea" id="RHEA-COMP:19536"/>
        <dbReference type="Rhea" id="RHEA-COMP:19537"/>
        <dbReference type="ChEBI" id="CHEBI:15378"/>
        <dbReference type="ChEBI" id="CHEBI:57783"/>
        <dbReference type="ChEBI" id="CHEBI:58349"/>
        <dbReference type="ChEBI" id="CHEBI:231623"/>
        <dbReference type="ChEBI" id="CHEBI:231637"/>
        <dbReference type="EC" id="1.3.1.94"/>
    </reaction>
    <physiologicalReaction direction="right-to-left" evidence="5">
        <dbReference type="Rhea" id="RHEA:80729"/>
    </physiologicalReaction>
</comment>
<evidence type="ECO:0000256" key="4">
    <source>
        <dbReference type="ARBA" id="ARBA00023136"/>
    </source>
</evidence>
<dbReference type="GO" id="GO:0005789">
    <property type="term" value="C:endoplasmic reticulum membrane"/>
    <property type="evidence" value="ECO:0007669"/>
    <property type="project" value="UniProtKB-SubCell"/>
</dbReference>
<comment type="similarity">
    <text evidence="5">Belongs to the steroid 5-alpha reductase family. Polyprenal reductase subfamily.</text>
</comment>
<feature type="domain" description="3-oxo-5-alpha-steroid 4-dehydrogenase C-terminal" evidence="6">
    <location>
        <begin position="198"/>
        <end position="316"/>
    </location>
</feature>
<dbReference type="AlphaFoldDB" id="A0A9P9JP20"/>
<feature type="transmembrane region" description="Helical" evidence="5">
    <location>
        <begin position="239"/>
        <end position="263"/>
    </location>
</feature>
<protein>
    <recommendedName>
        <fullName evidence="5">Polyprenal reductase</fullName>
        <ecNumber evidence="5">1.3.1.94</ecNumber>
    </recommendedName>
</protein>
<evidence type="ECO:0000313" key="8">
    <source>
        <dbReference type="Proteomes" id="UP000738349"/>
    </source>
</evidence>
<comment type="subcellular location">
    <subcellularLocation>
        <location evidence="1">Endomembrane system</location>
        <topology evidence="1">Multi-pass membrane protein</topology>
    </subcellularLocation>
    <subcellularLocation>
        <location evidence="5">Endoplasmic reticulum membrane</location>
    </subcellularLocation>
</comment>
<dbReference type="Proteomes" id="UP000738349">
    <property type="component" value="Unassembled WGS sequence"/>
</dbReference>
<evidence type="ECO:0000259" key="6">
    <source>
        <dbReference type="Pfam" id="PF02544"/>
    </source>
</evidence>
<dbReference type="InterPro" id="IPR001104">
    <property type="entry name" value="3-oxo-5_a-steroid_4-DH_C"/>
</dbReference>
<feature type="transmembrane region" description="Helical" evidence="5">
    <location>
        <begin position="269"/>
        <end position="290"/>
    </location>
</feature>
<dbReference type="GO" id="GO:0160198">
    <property type="term" value="F:polyprenal reductase activity"/>
    <property type="evidence" value="ECO:0007669"/>
    <property type="project" value="UniProtKB-EC"/>
</dbReference>
<evidence type="ECO:0000256" key="5">
    <source>
        <dbReference type="RuleBase" id="RU367081"/>
    </source>
</evidence>
<reference evidence="7" key="1">
    <citation type="journal article" date="2021" name="Nat. Commun.">
        <title>Genetic determinants of endophytism in the Arabidopsis root mycobiome.</title>
        <authorList>
            <person name="Mesny F."/>
            <person name="Miyauchi S."/>
            <person name="Thiergart T."/>
            <person name="Pickel B."/>
            <person name="Atanasova L."/>
            <person name="Karlsson M."/>
            <person name="Huettel B."/>
            <person name="Barry K.W."/>
            <person name="Haridas S."/>
            <person name="Chen C."/>
            <person name="Bauer D."/>
            <person name="Andreopoulos W."/>
            <person name="Pangilinan J."/>
            <person name="LaButti K."/>
            <person name="Riley R."/>
            <person name="Lipzen A."/>
            <person name="Clum A."/>
            <person name="Drula E."/>
            <person name="Henrissat B."/>
            <person name="Kohler A."/>
            <person name="Grigoriev I.V."/>
            <person name="Martin F.M."/>
            <person name="Hacquard S."/>
        </authorList>
    </citation>
    <scope>NUCLEOTIDE SEQUENCE</scope>
    <source>
        <strain evidence="7">MPI-CAGE-AT-0147</strain>
    </source>
</reference>
<keyword evidence="5" id="KW-0560">Oxidoreductase</keyword>
<gene>
    <name evidence="7" type="ORF">EDB81DRAFT_161231</name>
</gene>
<dbReference type="PANTHER" id="PTHR14624">
    <property type="entry name" value="DFG10 PROTEIN"/>
    <property type="match status" value="1"/>
</dbReference>
<dbReference type="GO" id="GO:0003865">
    <property type="term" value="F:3-oxo-5-alpha-steroid 4-dehydrogenase activity"/>
    <property type="evidence" value="ECO:0007669"/>
    <property type="project" value="TreeGrafter"/>
</dbReference>
<comment type="caution">
    <text evidence="7">The sequence shown here is derived from an EMBL/GenBank/DDBJ whole genome shotgun (WGS) entry which is preliminary data.</text>
</comment>
<proteinExistence type="inferred from homology"/>
<sequence length="316" mass="35667">MDSLDAMVQLVLDLTPAQWCRTFFLLSTGAIFAIQALPDHVRGAVMNYGARRPQDGERKPAEPARPFGGLWGLVTRLADLGQVPHAWFFHFYVLSVSCSVFWAWQYLQRGRLMSEMVKLQDRAGAPSMELGQVYAAWLMMALQGSRRLYESLYVSKSGSSPMWVVHWALGLVYYMTMGISVWVEGSSAILQSWESPHQGSLLTRKMPLALALYAIAYIKQNECHRHLASLKKYTLPNEGWFRFLICPHYTCECILYLAIAWVAAPPDQLFNRTVLLGLLFVAVNLGSTAAGTKKWCVEKFGAEKVAGRWIMVPFVF</sequence>
<accession>A0A9P9JP20</accession>
<evidence type="ECO:0000256" key="2">
    <source>
        <dbReference type="ARBA" id="ARBA00022692"/>
    </source>
</evidence>
<evidence type="ECO:0000313" key="7">
    <source>
        <dbReference type="EMBL" id="KAH7170330.1"/>
    </source>
</evidence>
<keyword evidence="8" id="KW-1185">Reference proteome</keyword>
<keyword evidence="5" id="KW-0521">NADP</keyword>
<dbReference type="OrthoDB" id="541710at2759"/>
<dbReference type="PANTHER" id="PTHR14624:SF0">
    <property type="entry name" value="POLYPRENOL REDUCTASE"/>
    <property type="match status" value="1"/>
</dbReference>
<keyword evidence="3 5" id="KW-1133">Transmembrane helix</keyword>
<evidence type="ECO:0000256" key="3">
    <source>
        <dbReference type="ARBA" id="ARBA00022989"/>
    </source>
</evidence>
<dbReference type="GO" id="GO:0016095">
    <property type="term" value="P:polyprenol catabolic process"/>
    <property type="evidence" value="ECO:0007669"/>
    <property type="project" value="UniProtKB-UniRule"/>
</dbReference>
<feature type="transmembrane region" description="Helical" evidence="5">
    <location>
        <begin position="86"/>
        <end position="104"/>
    </location>
</feature>
<evidence type="ECO:0000256" key="1">
    <source>
        <dbReference type="ARBA" id="ARBA00004127"/>
    </source>
</evidence>
<organism evidence="7 8">
    <name type="scientific">Dactylonectria macrodidyma</name>
    <dbReference type="NCBI Taxonomy" id="307937"/>
    <lineage>
        <taxon>Eukaryota</taxon>
        <taxon>Fungi</taxon>
        <taxon>Dikarya</taxon>
        <taxon>Ascomycota</taxon>
        <taxon>Pezizomycotina</taxon>
        <taxon>Sordariomycetes</taxon>
        <taxon>Hypocreomycetidae</taxon>
        <taxon>Hypocreales</taxon>
        <taxon>Nectriaceae</taxon>
        <taxon>Dactylonectria</taxon>
    </lineage>
</organism>
<dbReference type="Pfam" id="PF02544">
    <property type="entry name" value="Steroid_dh"/>
    <property type="match status" value="1"/>
</dbReference>
<name>A0A9P9JP20_9HYPO</name>
<keyword evidence="5" id="KW-0256">Endoplasmic reticulum</keyword>
<keyword evidence="4 5" id="KW-0472">Membrane</keyword>
<dbReference type="EC" id="1.3.1.94" evidence="5"/>
<keyword evidence="2 5" id="KW-0812">Transmembrane</keyword>
<feature type="transmembrane region" description="Helical" evidence="5">
    <location>
        <begin position="163"/>
        <end position="182"/>
    </location>
</feature>